<evidence type="ECO:0000313" key="2">
    <source>
        <dbReference type="EMBL" id="GLC57513.1"/>
    </source>
</evidence>
<sequence>MFGPEHLAQTNMEPKASVSDACMAEEVMIMEDLHKAMRARLQCSAGQQFELPHLEAIRRPILDNHSDDELADIQRMYRWFADVVYAPRGMAPPPMSALQSAAVEVPAVPDSSASCCASCCASSSSSSSSPSSLSSSSPSSPPSPYYRASPAVEAELAPTAAFSRTASASTSSSSAATTAPQQQPQWQWTGCSWYESMNAFVASTSNSASTTSSPATAVSVLPDDPITVLWRQIEDIEAVTRAKQGDEEDAASSRYGDFGGRPHVSPPLFPSDATMGERLEVLESLSRRRNSAATTTTTTTSPTAPLPPSMEQDRRIMDMWKYIVDTQDHTDAMLAEIEAMDAASLAHCSGATTAGVEVLEGFVFGDSLDCEEACSSIPTTTAAPEEPSTPSNLPTEEEEAEVEAVEVEAVEVEEAEVEEAEVAGVAAVMEVEEMQVAEMQVEVAEVTEVAVVEAVVAEVEAEAEQEQEQSRQQRPKCPVRLVCCSDPCPSYLLSTVSSVAKRKGCTARST</sequence>
<protein>
    <submittedName>
        <fullName evidence="2">Uncharacterized protein</fullName>
    </submittedName>
</protein>
<gene>
    <name evidence="2" type="primary">PLEST002765</name>
    <name evidence="2" type="ORF">PLESTB_001235600</name>
</gene>
<keyword evidence="3" id="KW-1185">Reference proteome</keyword>
<feature type="region of interest" description="Disordered" evidence="1">
    <location>
        <begin position="123"/>
        <end position="147"/>
    </location>
</feature>
<dbReference type="AlphaFoldDB" id="A0A9W6BT03"/>
<comment type="caution">
    <text evidence="2">The sequence shown here is derived from an EMBL/GenBank/DDBJ whole genome shotgun (WGS) entry which is preliminary data.</text>
</comment>
<feature type="region of interest" description="Disordered" evidence="1">
    <location>
        <begin position="378"/>
        <end position="398"/>
    </location>
</feature>
<feature type="region of interest" description="Disordered" evidence="1">
    <location>
        <begin position="240"/>
        <end position="273"/>
    </location>
</feature>
<evidence type="ECO:0000256" key="1">
    <source>
        <dbReference type="SAM" id="MobiDB-lite"/>
    </source>
</evidence>
<name>A0A9W6BT03_9CHLO</name>
<feature type="compositionally biased region" description="Low complexity" evidence="1">
    <location>
        <begin position="291"/>
        <end position="303"/>
    </location>
</feature>
<feature type="region of interest" description="Disordered" evidence="1">
    <location>
        <begin position="287"/>
        <end position="311"/>
    </location>
</feature>
<evidence type="ECO:0000313" key="3">
    <source>
        <dbReference type="Proteomes" id="UP001165080"/>
    </source>
</evidence>
<feature type="compositionally biased region" description="Low complexity" evidence="1">
    <location>
        <begin position="378"/>
        <end position="391"/>
    </location>
</feature>
<dbReference type="Proteomes" id="UP001165080">
    <property type="component" value="Unassembled WGS sequence"/>
</dbReference>
<accession>A0A9W6BT03</accession>
<dbReference type="EMBL" id="BRXU01000019">
    <property type="protein sequence ID" value="GLC57513.1"/>
    <property type="molecule type" value="Genomic_DNA"/>
</dbReference>
<organism evidence="2 3">
    <name type="scientific">Pleodorina starrii</name>
    <dbReference type="NCBI Taxonomy" id="330485"/>
    <lineage>
        <taxon>Eukaryota</taxon>
        <taxon>Viridiplantae</taxon>
        <taxon>Chlorophyta</taxon>
        <taxon>core chlorophytes</taxon>
        <taxon>Chlorophyceae</taxon>
        <taxon>CS clade</taxon>
        <taxon>Chlamydomonadales</taxon>
        <taxon>Volvocaceae</taxon>
        <taxon>Pleodorina</taxon>
    </lineage>
</organism>
<reference evidence="2 3" key="1">
    <citation type="journal article" date="2023" name="Commun. Biol.">
        <title>Reorganization of the ancestral sex-determining regions during the evolution of trioecy in Pleodorina starrii.</title>
        <authorList>
            <person name="Takahashi K."/>
            <person name="Suzuki S."/>
            <person name="Kawai-Toyooka H."/>
            <person name="Yamamoto K."/>
            <person name="Hamaji T."/>
            <person name="Ootsuki R."/>
            <person name="Yamaguchi H."/>
            <person name="Kawachi M."/>
            <person name="Higashiyama T."/>
            <person name="Nozaki H."/>
        </authorList>
    </citation>
    <scope>NUCLEOTIDE SEQUENCE [LARGE SCALE GENOMIC DNA]</scope>
    <source>
        <strain evidence="2 3">NIES-4479</strain>
    </source>
</reference>
<proteinExistence type="predicted"/>
<feature type="compositionally biased region" description="Low complexity" evidence="1">
    <location>
        <begin position="123"/>
        <end position="138"/>
    </location>
</feature>